<feature type="chain" id="PRO_5041956292" description="Leucine-rich repeat-containing N-terminal plant-type domain-containing protein" evidence="3">
    <location>
        <begin position="22"/>
        <end position="99"/>
    </location>
</feature>
<evidence type="ECO:0000256" key="1">
    <source>
        <dbReference type="ARBA" id="ARBA00022614"/>
    </source>
</evidence>
<reference evidence="5 6" key="1">
    <citation type="journal article" date="2022" name="G3 (Bethesda)">
        <title>Whole-genome sequence and methylome profiling of the almond [Prunus dulcis (Mill.) D.A. Webb] cultivar 'Nonpareil'.</title>
        <authorList>
            <person name="D'Amico-Willman K.M."/>
            <person name="Ouma W.Z."/>
            <person name="Meulia T."/>
            <person name="Sideli G.M."/>
            <person name="Gradziel T.M."/>
            <person name="Fresnedo-Ramirez J."/>
        </authorList>
    </citation>
    <scope>NUCLEOTIDE SEQUENCE [LARGE SCALE GENOMIC DNA]</scope>
    <source>
        <strain evidence="5">Clone GOH B32 T37-40</strain>
    </source>
</reference>
<evidence type="ECO:0000259" key="4">
    <source>
        <dbReference type="Pfam" id="PF08263"/>
    </source>
</evidence>
<evidence type="ECO:0000256" key="2">
    <source>
        <dbReference type="ARBA" id="ARBA00022737"/>
    </source>
</evidence>
<protein>
    <recommendedName>
        <fullName evidence="4">Leucine-rich repeat-containing N-terminal plant-type domain-containing protein</fullName>
    </recommendedName>
</protein>
<keyword evidence="2" id="KW-0677">Repeat</keyword>
<proteinExistence type="predicted"/>
<evidence type="ECO:0000313" key="5">
    <source>
        <dbReference type="EMBL" id="KAI5345047.1"/>
    </source>
</evidence>
<dbReference type="Proteomes" id="UP001054821">
    <property type="component" value="Chromosome 2"/>
</dbReference>
<gene>
    <name evidence="5" type="ORF">L3X38_012924</name>
</gene>
<keyword evidence="6" id="KW-1185">Reference proteome</keyword>
<organism evidence="5 6">
    <name type="scientific">Prunus dulcis</name>
    <name type="common">Almond</name>
    <name type="synonym">Amygdalus dulcis</name>
    <dbReference type="NCBI Taxonomy" id="3755"/>
    <lineage>
        <taxon>Eukaryota</taxon>
        <taxon>Viridiplantae</taxon>
        <taxon>Streptophyta</taxon>
        <taxon>Embryophyta</taxon>
        <taxon>Tracheophyta</taxon>
        <taxon>Spermatophyta</taxon>
        <taxon>Magnoliopsida</taxon>
        <taxon>eudicotyledons</taxon>
        <taxon>Gunneridae</taxon>
        <taxon>Pentapetalae</taxon>
        <taxon>rosids</taxon>
        <taxon>fabids</taxon>
        <taxon>Rosales</taxon>
        <taxon>Rosaceae</taxon>
        <taxon>Amygdaloideae</taxon>
        <taxon>Amygdaleae</taxon>
        <taxon>Prunus</taxon>
    </lineage>
</organism>
<dbReference type="EMBL" id="JAJFAZ020000002">
    <property type="protein sequence ID" value="KAI5345047.1"/>
    <property type="molecule type" value="Genomic_DNA"/>
</dbReference>
<evidence type="ECO:0000256" key="3">
    <source>
        <dbReference type="SAM" id="SignalP"/>
    </source>
</evidence>
<feature type="signal peptide" evidence="3">
    <location>
        <begin position="1"/>
        <end position="21"/>
    </location>
</feature>
<comment type="caution">
    <text evidence="5">The sequence shown here is derived from an EMBL/GenBank/DDBJ whole genome shotgun (WGS) entry which is preliminary data.</text>
</comment>
<accession>A0AAD4WMZ8</accession>
<evidence type="ECO:0000313" key="6">
    <source>
        <dbReference type="Proteomes" id="UP001054821"/>
    </source>
</evidence>
<sequence>MVEWFLLLFGSLLCLTAPCSPLSLVSENANSSSSHHAMMRKALLCCNSNEVFFLDASASLYAGAYPKLLSWKPAEGANSSCCSWDGVECDASRKKLRLN</sequence>
<feature type="domain" description="Leucine-rich repeat-containing N-terminal plant-type" evidence="4">
    <location>
        <begin position="66"/>
        <end position="90"/>
    </location>
</feature>
<dbReference type="Pfam" id="PF08263">
    <property type="entry name" value="LRRNT_2"/>
    <property type="match status" value="1"/>
</dbReference>
<name>A0AAD4WMZ8_PRUDU</name>
<keyword evidence="3" id="KW-0732">Signal</keyword>
<dbReference type="AlphaFoldDB" id="A0AAD4WMZ8"/>
<dbReference type="InterPro" id="IPR013210">
    <property type="entry name" value="LRR_N_plant-typ"/>
</dbReference>
<keyword evidence="1" id="KW-0433">Leucine-rich repeat</keyword>